<dbReference type="RefSeq" id="WP_150208356.1">
    <property type="nucleotide sequence ID" value="NZ_CP029190.1"/>
</dbReference>
<evidence type="ECO:0000256" key="1">
    <source>
        <dbReference type="SAM" id="MobiDB-lite"/>
    </source>
</evidence>
<sequence>MTTTENATPENGDIIPLDNHATGVEIKPLDSHADGADAGTGAPITTPVPTQGGIAGEELQSMDNHATGPRP</sequence>
<proteinExistence type="predicted"/>
<evidence type="ECO:0000313" key="2">
    <source>
        <dbReference type="EMBL" id="QES48776.1"/>
    </source>
</evidence>
<reference evidence="2 3" key="1">
    <citation type="submission" date="2018-05" db="EMBL/GenBank/DDBJ databases">
        <title>Streptomyces venezuelae.</title>
        <authorList>
            <person name="Kim W."/>
            <person name="Lee N."/>
            <person name="Cho B.-K."/>
        </authorList>
    </citation>
    <scope>NUCLEOTIDE SEQUENCE [LARGE SCALE GENOMIC DNA]</scope>
    <source>
        <strain evidence="2 3">ATCC 21782</strain>
    </source>
</reference>
<dbReference type="EMBL" id="CP029190">
    <property type="protein sequence ID" value="QES48776.1"/>
    <property type="molecule type" value="Genomic_DNA"/>
</dbReference>
<evidence type="ECO:0000313" key="3">
    <source>
        <dbReference type="Proteomes" id="UP000325211"/>
    </source>
</evidence>
<name>A0A5P2D133_STRVZ</name>
<dbReference type="Proteomes" id="UP000325211">
    <property type="component" value="Chromosome"/>
</dbReference>
<dbReference type="AlphaFoldDB" id="A0A5P2D133"/>
<protein>
    <recommendedName>
        <fullName evidence="4">Sigma-like protein</fullName>
    </recommendedName>
</protein>
<evidence type="ECO:0008006" key="4">
    <source>
        <dbReference type="Google" id="ProtNLM"/>
    </source>
</evidence>
<gene>
    <name evidence="2" type="ORF">DEJ50_14060</name>
</gene>
<dbReference type="OrthoDB" id="4253330at2"/>
<organism evidence="2 3">
    <name type="scientific">Streptomyces venezuelae</name>
    <dbReference type="NCBI Taxonomy" id="54571"/>
    <lineage>
        <taxon>Bacteria</taxon>
        <taxon>Bacillati</taxon>
        <taxon>Actinomycetota</taxon>
        <taxon>Actinomycetes</taxon>
        <taxon>Kitasatosporales</taxon>
        <taxon>Streptomycetaceae</taxon>
        <taxon>Streptomyces</taxon>
    </lineage>
</organism>
<feature type="region of interest" description="Disordered" evidence="1">
    <location>
        <begin position="1"/>
        <end position="71"/>
    </location>
</feature>
<accession>A0A5P2D133</accession>